<evidence type="ECO:0000313" key="3">
    <source>
        <dbReference type="Proteomes" id="UP000007879"/>
    </source>
</evidence>
<dbReference type="GeneID" id="105314392"/>
<accession>A0AAN0IPU3</accession>
<dbReference type="InterPro" id="IPR025271">
    <property type="entry name" value="CCDC28"/>
</dbReference>
<protein>
    <submittedName>
        <fullName evidence="2">Uncharacterized protein</fullName>
    </submittedName>
</protein>
<dbReference type="EnsemblMetazoa" id="XM_011408546.2">
    <property type="protein sequence ID" value="XP_011406848.1"/>
    <property type="gene ID" value="LOC105314392"/>
</dbReference>
<dbReference type="RefSeq" id="XP_011406848.1">
    <property type="nucleotide sequence ID" value="XM_011408546.2"/>
</dbReference>
<dbReference type="Pfam" id="PF13270">
    <property type="entry name" value="CCDC28"/>
    <property type="match status" value="1"/>
</dbReference>
<reference evidence="3" key="1">
    <citation type="journal article" date="2010" name="Nature">
        <title>The Amphimedon queenslandica genome and the evolution of animal complexity.</title>
        <authorList>
            <person name="Srivastava M."/>
            <person name="Simakov O."/>
            <person name="Chapman J."/>
            <person name="Fahey B."/>
            <person name="Gauthier M.E."/>
            <person name="Mitros T."/>
            <person name="Richards G.S."/>
            <person name="Conaco C."/>
            <person name="Dacre M."/>
            <person name="Hellsten U."/>
            <person name="Larroux C."/>
            <person name="Putnam N.H."/>
            <person name="Stanke M."/>
            <person name="Adamska M."/>
            <person name="Darling A."/>
            <person name="Degnan S.M."/>
            <person name="Oakley T.H."/>
            <person name="Plachetzki D.C."/>
            <person name="Zhai Y."/>
            <person name="Adamski M."/>
            <person name="Calcino A."/>
            <person name="Cummins S.F."/>
            <person name="Goodstein D.M."/>
            <person name="Harris C."/>
            <person name="Jackson D.J."/>
            <person name="Leys S.P."/>
            <person name="Shu S."/>
            <person name="Woodcroft B.J."/>
            <person name="Vervoort M."/>
            <person name="Kosik K.S."/>
            <person name="Manning G."/>
            <person name="Degnan B.M."/>
            <person name="Rokhsar D.S."/>
        </authorList>
    </citation>
    <scope>NUCLEOTIDE SEQUENCE [LARGE SCALE GENOMIC DNA]</scope>
</reference>
<reference evidence="2" key="2">
    <citation type="submission" date="2024-06" db="UniProtKB">
        <authorList>
            <consortium name="EnsemblMetazoa"/>
        </authorList>
    </citation>
    <scope>IDENTIFICATION</scope>
</reference>
<dbReference type="PANTHER" id="PTHR13400:SF4">
    <property type="entry name" value="COILED-COIL DOMAIN-CONTAINING PROTEIN 28A-LIKE PROTEIN"/>
    <property type="match status" value="1"/>
</dbReference>
<dbReference type="PANTHER" id="PTHR13400">
    <property type="entry name" value="CHEMOKINE C-C MOTIF RECEPTOR 1"/>
    <property type="match status" value="1"/>
</dbReference>
<feature type="region of interest" description="Disordered" evidence="1">
    <location>
        <begin position="1"/>
        <end position="60"/>
    </location>
</feature>
<keyword evidence="3" id="KW-1185">Reference proteome</keyword>
<dbReference type="AlphaFoldDB" id="A0AAN0IPU3"/>
<evidence type="ECO:0000313" key="2">
    <source>
        <dbReference type="EnsemblMetazoa" id="XP_011406848.1"/>
    </source>
</evidence>
<dbReference type="KEGG" id="aqu:105314392"/>
<dbReference type="Proteomes" id="UP000007879">
    <property type="component" value="Unassembled WGS sequence"/>
</dbReference>
<organism evidence="2 3">
    <name type="scientific">Amphimedon queenslandica</name>
    <name type="common">Sponge</name>
    <dbReference type="NCBI Taxonomy" id="400682"/>
    <lineage>
        <taxon>Eukaryota</taxon>
        <taxon>Metazoa</taxon>
        <taxon>Porifera</taxon>
        <taxon>Demospongiae</taxon>
        <taxon>Heteroscleromorpha</taxon>
        <taxon>Haplosclerida</taxon>
        <taxon>Niphatidae</taxon>
        <taxon>Amphimedon</taxon>
    </lineage>
</organism>
<evidence type="ECO:0000256" key="1">
    <source>
        <dbReference type="SAM" id="MobiDB-lite"/>
    </source>
</evidence>
<sequence>MAAPIDVKIQETEVRVEAPTPPVSESSRTDPPKSPSKTKGPSMKHKSRSQTESLRESEKALQQLLEDFEEGKLNAFGNSDTLSKLTKIRKMQEDLTLRHFEIDQMRISQENSGKDYQVEASLNELTQTLEKLGNEIQSLHS</sequence>
<proteinExistence type="predicted"/>
<name>A0AAN0IPU3_AMPQE</name>